<accession>A0A934SRS8</accession>
<evidence type="ECO:0000256" key="1">
    <source>
        <dbReference type="SAM" id="MobiDB-lite"/>
    </source>
</evidence>
<dbReference type="NCBIfam" id="TIGR03100">
    <property type="entry name" value="hydr1_PEP"/>
    <property type="match status" value="1"/>
</dbReference>
<protein>
    <submittedName>
        <fullName evidence="3">Hydrolase 1, exosortase A system-associated</fullName>
    </submittedName>
</protein>
<dbReference type="SUPFAM" id="SSF53474">
    <property type="entry name" value="alpha/beta-Hydrolases"/>
    <property type="match status" value="1"/>
</dbReference>
<proteinExistence type="predicted"/>
<evidence type="ECO:0000313" key="3">
    <source>
        <dbReference type="EMBL" id="MBK4734314.1"/>
    </source>
</evidence>
<dbReference type="InterPro" id="IPR022742">
    <property type="entry name" value="Hydrolase_4"/>
</dbReference>
<evidence type="ECO:0000259" key="2">
    <source>
        <dbReference type="Pfam" id="PF12146"/>
    </source>
</evidence>
<gene>
    <name evidence="3" type="ORF">JJB74_06835</name>
</gene>
<feature type="domain" description="Serine aminopeptidase S33" evidence="2">
    <location>
        <begin position="48"/>
        <end position="149"/>
    </location>
</feature>
<sequence length="295" mass="32347">MGGVVTDRAIAFACEDCWLYGVLSVPEQPARRGVLLVVGGPQYRVGSHRQFALLARRLADAGVAVMRFDYRGMGDSEGERRDFSTVDADLRAAVDAFTAQVPEVREVVLWGLCDAASAALFYAHQDRRVTGLALANPWARTEEGAARATLKHYYLSRLVQPGLWRKIASGRFDYGGALRSFVDLCSAAGGKSRQGAAAESQAHSPAGPKAASTPALPERMLQGFTRFPGETLFIISGADLTAREFEDMAAAPAWRRAMRDGRVTRRVLAGADHTFSRAAWREQVAQWTLEWLRSW</sequence>
<dbReference type="PANTHER" id="PTHR43265">
    <property type="entry name" value="ESTERASE ESTD"/>
    <property type="match status" value="1"/>
</dbReference>
<evidence type="ECO:0000313" key="4">
    <source>
        <dbReference type="Proteomes" id="UP000622890"/>
    </source>
</evidence>
<dbReference type="GO" id="GO:0052689">
    <property type="term" value="F:carboxylic ester hydrolase activity"/>
    <property type="evidence" value="ECO:0007669"/>
    <property type="project" value="TreeGrafter"/>
</dbReference>
<dbReference type="PANTHER" id="PTHR43265:SF1">
    <property type="entry name" value="ESTERASE ESTD"/>
    <property type="match status" value="1"/>
</dbReference>
<reference evidence="3" key="1">
    <citation type="submission" date="2021-01" db="EMBL/GenBank/DDBJ databases">
        <title>Genome sequence of strain Noviherbaspirillum sp. DKR-6.</title>
        <authorList>
            <person name="Chaudhary D.K."/>
        </authorList>
    </citation>
    <scope>NUCLEOTIDE SEQUENCE</scope>
    <source>
        <strain evidence="3">DKR-6</strain>
    </source>
</reference>
<keyword evidence="3" id="KW-0378">Hydrolase</keyword>
<dbReference type="Proteomes" id="UP000622890">
    <property type="component" value="Unassembled WGS sequence"/>
</dbReference>
<dbReference type="AlphaFoldDB" id="A0A934SRS8"/>
<dbReference type="EMBL" id="JAEPBG010000002">
    <property type="protein sequence ID" value="MBK4734314.1"/>
    <property type="molecule type" value="Genomic_DNA"/>
</dbReference>
<name>A0A934SRS8_9BURK</name>
<dbReference type="Pfam" id="PF12146">
    <property type="entry name" value="Hydrolase_4"/>
    <property type="match status" value="1"/>
</dbReference>
<dbReference type="InterPro" id="IPR029058">
    <property type="entry name" value="AB_hydrolase_fold"/>
</dbReference>
<dbReference type="InterPro" id="IPR017531">
    <property type="entry name" value="Hydrolase-1_PEP"/>
</dbReference>
<keyword evidence="4" id="KW-1185">Reference proteome</keyword>
<comment type="caution">
    <text evidence="3">The sequence shown here is derived from an EMBL/GenBank/DDBJ whole genome shotgun (WGS) entry which is preliminary data.</text>
</comment>
<organism evidence="3 4">
    <name type="scientific">Noviherbaspirillum pedocola</name>
    <dbReference type="NCBI Taxonomy" id="2801341"/>
    <lineage>
        <taxon>Bacteria</taxon>
        <taxon>Pseudomonadati</taxon>
        <taxon>Pseudomonadota</taxon>
        <taxon>Betaproteobacteria</taxon>
        <taxon>Burkholderiales</taxon>
        <taxon>Oxalobacteraceae</taxon>
        <taxon>Noviherbaspirillum</taxon>
    </lineage>
</organism>
<feature type="region of interest" description="Disordered" evidence="1">
    <location>
        <begin position="195"/>
        <end position="214"/>
    </location>
</feature>
<dbReference type="Gene3D" id="3.40.50.1820">
    <property type="entry name" value="alpha/beta hydrolase"/>
    <property type="match status" value="1"/>
</dbReference>
<dbReference type="InterPro" id="IPR053145">
    <property type="entry name" value="AB_hydrolase_Est10"/>
</dbReference>